<dbReference type="KEGG" id="acg:AWM71_06280"/>
<organism evidence="1 2">
    <name type="scientific">Aerococcus christensenii</name>
    <dbReference type="NCBI Taxonomy" id="87541"/>
    <lineage>
        <taxon>Bacteria</taxon>
        <taxon>Bacillati</taxon>
        <taxon>Bacillota</taxon>
        <taxon>Bacilli</taxon>
        <taxon>Lactobacillales</taxon>
        <taxon>Aerococcaceae</taxon>
        <taxon>Aerococcus</taxon>
    </lineage>
</organism>
<dbReference type="RefSeq" id="WP_060777157.1">
    <property type="nucleotide sequence ID" value="NZ_CP014159.1"/>
</dbReference>
<reference evidence="1 2" key="1">
    <citation type="submission" date="2016-01" db="EMBL/GenBank/DDBJ databases">
        <authorList>
            <person name="Oliw E.H."/>
        </authorList>
    </citation>
    <scope>NUCLEOTIDE SEQUENCE [LARGE SCALE GENOMIC DNA]</scope>
    <source>
        <strain evidence="1 2">KA00635</strain>
    </source>
</reference>
<dbReference type="EMBL" id="LSCQ01000071">
    <property type="protein sequence ID" value="KXB34873.1"/>
    <property type="molecule type" value="Genomic_DNA"/>
</dbReference>
<proteinExistence type="predicted"/>
<accession>A0A0X8F8V8</accession>
<protein>
    <submittedName>
        <fullName evidence="1">Uncharacterized protein</fullName>
    </submittedName>
</protein>
<gene>
    <name evidence="1" type="ORF">HMPREF3187_01262</name>
</gene>
<comment type="caution">
    <text evidence="1">The sequence shown here is derived from an EMBL/GenBank/DDBJ whole genome shotgun (WGS) entry which is preliminary data.</text>
</comment>
<evidence type="ECO:0000313" key="2">
    <source>
        <dbReference type="Proteomes" id="UP000070422"/>
    </source>
</evidence>
<name>A0A0X8F8V8_9LACT</name>
<dbReference type="AlphaFoldDB" id="A0A0X8F8V8"/>
<dbReference type="Proteomes" id="UP000070422">
    <property type="component" value="Unassembled WGS sequence"/>
</dbReference>
<sequence>MKRQVYQCETDSYKEMEVIGRVRYNGESFGIDSLTNDEIYDVINVDRGDMLRVVDDSKEDYLYSLKNPRPIDGSSPGGKWELVEDFTGELSKFL</sequence>
<evidence type="ECO:0000313" key="1">
    <source>
        <dbReference type="EMBL" id="KXB34873.1"/>
    </source>
</evidence>
<dbReference type="PATRIC" id="fig|87541.4.peg.1244"/>